<evidence type="ECO:0000313" key="2">
    <source>
        <dbReference type="EMBL" id="GAA4921351.1"/>
    </source>
</evidence>
<dbReference type="EMBL" id="BAABLW010000007">
    <property type="protein sequence ID" value="GAA4921351.1"/>
    <property type="molecule type" value="Genomic_DNA"/>
</dbReference>
<evidence type="ECO:0000259" key="1">
    <source>
        <dbReference type="Pfam" id="PF13460"/>
    </source>
</evidence>
<dbReference type="Pfam" id="PF13460">
    <property type="entry name" value="NAD_binding_10"/>
    <property type="match status" value="1"/>
</dbReference>
<dbReference type="InterPro" id="IPR016040">
    <property type="entry name" value="NAD(P)-bd_dom"/>
</dbReference>
<gene>
    <name evidence="2" type="ORF">GCM10025790_17250</name>
</gene>
<reference evidence="3" key="1">
    <citation type="journal article" date="2019" name="Int. J. Syst. Evol. Microbiol.">
        <title>The Global Catalogue of Microorganisms (GCM) 10K type strain sequencing project: providing services to taxonomists for standard genome sequencing and annotation.</title>
        <authorList>
            <consortium name="The Broad Institute Genomics Platform"/>
            <consortium name="The Broad Institute Genome Sequencing Center for Infectious Disease"/>
            <person name="Wu L."/>
            <person name="Ma J."/>
        </authorList>
    </citation>
    <scope>NUCLEOTIDE SEQUENCE [LARGE SCALE GENOMIC DNA]</scope>
    <source>
        <strain evidence="3">JCM 19129</strain>
    </source>
</reference>
<evidence type="ECO:0000313" key="3">
    <source>
        <dbReference type="Proteomes" id="UP001500368"/>
    </source>
</evidence>
<name>A0ABP9G6J3_9MICC</name>
<dbReference type="SUPFAM" id="SSF51735">
    <property type="entry name" value="NAD(P)-binding Rossmann-fold domains"/>
    <property type="match status" value="1"/>
</dbReference>
<keyword evidence="3" id="KW-1185">Reference proteome</keyword>
<dbReference type="PANTHER" id="PTHR43355">
    <property type="entry name" value="FLAVIN REDUCTASE (NADPH)"/>
    <property type="match status" value="1"/>
</dbReference>
<dbReference type="RefSeq" id="WP_345477645.1">
    <property type="nucleotide sequence ID" value="NZ_BAABLW010000007.1"/>
</dbReference>
<dbReference type="Proteomes" id="UP001500368">
    <property type="component" value="Unassembled WGS sequence"/>
</dbReference>
<sequence>MTHITILGGTGYAGAAIAQEAAGRGHQVVSVSRSVPAALPAGVEHVAGDVTDQQFLTRLVSATEHIILALSPRGTMEGHVREVAQALIPLAAAAGVRVGVIGGAGSLRVSPEGLRLVDTQEFPPEFRAEALELAEVWSQLRETEHDLDWYYISPAAGFGAHNPGERTGKYRTDDSGVLLTDADGASELSAEDLAVAVVDEVEMPKHRKARFAVAY</sequence>
<dbReference type="PANTHER" id="PTHR43355:SF2">
    <property type="entry name" value="FLAVIN REDUCTASE (NADPH)"/>
    <property type="match status" value="1"/>
</dbReference>
<organism evidence="2 3">
    <name type="scientific">Nesterenkonia rhizosphaerae</name>
    <dbReference type="NCBI Taxonomy" id="1348272"/>
    <lineage>
        <taxon>Bacteria</taxon>
        <taxon>Bacillati</taxon>
        <taxon>Actinomycetota</taxon>
        <taxon>Actinomycetes</taxon>
        <taxon>Micrococcales</taxon>
        <taxon>Micrococcaceae</taxon>
        <taxon>Nesterenkonia</taxon>
    </lineage>
</organism>
<protein>
    <submittedName>
        <fullName evidence="2">NAD(P)H-binding protein</fullName>
    </submittedName>
</protein>
<dbReference type="InterPro" id="IPR051606">
    <property type="entry name" value="Polyketide_Oxido-like"/>
</dbReference>
<comment type="caution">
    <text evidence="2">The sequence shown here is derived from an EMBL/GenBank/DDBJ whole genome shotgun (WGS) entry which is preliminary data.</text>
</comment>
<dbReference type="Gene3D" id="3.40.50.720">
    <property type="entry name" value="NAD(P)-binding Rossmann-like Domain"/>
    <property type="match status" value="1"/>
</dbReference>
<dbReference type="InterPro" id="IPR036291">
    <property type="entry name" value="NAD(P)-bd_dom_sf"/>
</dbReference>
<proteinExistence type="predicted"/>
<accession>A0ABP9G6J3</accession>
<feature type="domain" description="NAD(P)-binding" evidence="1">
    <location>
        <begin position="8"/>
        <end position="202"/>
    </location>
</feature>